<dbReference type="OrthoDB" id="71219at2157"/>
<dbReference type="Gene3D" id="3.90.1210.10">
    <property type="entry name" value="Antifreeze-like/N-acetylneuraminic acid synthase C-terminal domain"/>
    <property type="match status" value="1"/>
</dbReference>
<dbReference type="InterPro" id="IPR013132">
    <property type="entry name" value="PseI/NeuA/B-like_N"/>
</dbReference>
<dbReference type="SUPFAM" id="SSF51569">
    <property type="entry name" value="Aldolase"/>
    <property type="match status" value="1"/>
</dbReference>
<feature type="domain" description="AFP-like" evidence="1">
    <location>
        <begin position="292"/>
        <end position="348"/>
    </location>
</feature>
<dbReference type="PROSITE" id="PS50844">
    <property type="entry name" value="AFP_LIKE"/>
    <property type="match status" value="1"/>
</dbReference>
<dbReference type="GO" id="GO:0047444">
    <property type="term" value="F:N-acylneuraminate-9-phosphate synthase activity"/>
    <property type="evidence" value="ECO:0007669"/>
    <property type="project" value="TreeGrafter"/>
</dbReference>
<gene>
    <name evidence="2" type="ORF">SAMN04488696_2739</name>
</gene>
<sequence>MEIKIGDRYVGERHPVFIIAEVSANHLQNFDLAVDTIKAIKDSGADAVKLQTYTPDTITINCDNDFFQIEHGTQWDGKTLYNLYEEAYTPWEWQPKLKKRAEELGLICFSSPFDATAVDFLENMEVPAYKIASFEITDIPLIEYVASKGKPVIISTGIATLSDIEEAIAACKRMGNEQIALLKCTSAYPAPLEELNLNTIPNIKETFKTVVGLSDHTLGISAPIAAVALGARIIEKHFILDRNMGGPDAAFSLDAQEFKNMVEAVRETEKALGQINYELTENAKKSRDFSRSLFVVKDIKAGENFTKDNVRSIRPGFGLHTRYLNEVLCRKARNDLKKGTPLSWDIIR</sequence>
<dbReference type="InterPro" id="IPR006190">
    <property type="entry name" value="SAF_AFP_Neu5Ac"/>
</dbReference>
<dbReference type="SUPFAM" id="SSF51269">
    <property type="entry name" value="AFP III-like domain"/>
    <property type="match status" value="1"/>
</dbReference>
<proteinExistence type="predicted"/>
<protein>
    <submittedName>
        <fullName evidence="2">Pseudaminic acid synthase</fullName>
    </submittedName>
</protein>
<dbReference type="SMART" id="SM00858">
    <property type="entry name" value="SAF"/>
    <property type="match status" value="1"/>
</dbReference>
<dbReference type="InterPro" id="IPR036732">
    <property type="entry name" value="AFP_Neu5c_C_sf"/>
</dbReference>
<evidence type="ECO:0000313" key="3">
    <source>
        <dbReference type="Proteomes" id="UP000198535"/>
    </source>
</evidence>
<dbReference type="RefSeq" id="WP_091937891.1">
    <property type="nucleotide sequence ID" value="NZ_FOUJ01000007.1"/>
</dbReference>
<reference evidence="3" key="1">
    <citation type="submission" date="2016-10" db="EMBL/GenBank/DDBJ databases">
        <authorList>
            <person name="Varghese N."/>
            <person name="Submissions S."/>
        </authorList>
    </citation>
    <scope>NUCLEOTIDE SEQUENCE [LARGE SCALE GENOMIC DNA]</scope>
    <source>
        <strain evidence="3">Mob M</strain>
    </source>
</reference>
<dbReference type="Pfam" id="PF03102">
    <property type="entry name" value="NeuB"/>
    <property type="match status" value="1"/>
</dbReference>
<evidence type="ECO:0000313" key="2">
    <source>
        <dbReference type="EMBL" id="SFM88972.1"/>
    </source>
</evidence>
<dbReference type="NCBIfam" id="TIGR03586">
    <property type="entry name" value="PseI"/>
    <property type="match status" value="1"/>
</dbReference>
<dbReference type="STRING" id="487685.SAMN04488696_2739"/>
<dbReference type="PANTHER" id="PTHR42966">
    <property type="entry name" value="N-ACETYLNEURAMINATE SYNTHASE"/>
    <property type="match status" value="1"/>
</dbReference>
<organism evidence="2 3">
    <name type="scientific">Methanolobus profundi</name>
    <dbReference type="NCBI Taxonomy" id="487685"/>
    <lineage>
        <taxon>Archaea</taxon>
        <taxon>Methanobacteriati</taxon>
        <taxon>Methanobacteriota</taxon>
        <taxon>Stenosarchaea group</taxon>
        <taxon>Methanomicrobia</taxon>
        <taxon>Methanosarcinales</taxon>
        <taxon>Methanosarcinaceae</taxon>
        <taxon>Methanolobus</taxon>
    </lineage>
</organism>
<dbReference type="InterPro" id="IPR051690">
    <property type="entry name" value="PseI-like"/>
</dbReference>
<name>A0A1I4UIY8_9EURY</name>
<dbReference type="InterPro" id="IPR013785">
    <property type="entry name" value="Aldolase_TIM"/>
</dbReference>
<keyword evidence="3" id="KW-1185">Reference proteome</keyword>
<dbReference type="PANTHER" id="PTHR42966:SF2">
    <property type="entry name" value="PSEUDAMINIC ACID SYNTHASE"/>
    <property type="match status" value="1"/>
</dbReference>
<dbReference type="InterPro" id="IPR057736">
    <property type="entry name" value="SAF_PseI/NeuA/NeuB"/>
</dbReference>
<accession>A0A1I4UIY8</accession>
<dbReference type="CDD" id="cd11615">
    <property type="entry name" value="SAF_NeuB_like"/>
    <property type="match status" value="1"/>
</dbReference>
<dbReference type="Pfam" id="PF08666">
    <property type="entry name" value="SAF"/>
    <property type="match status" value="1"/>
</dbReference>
<dbReference type="InterPro" id="IPR020030">
    <property type="entry name" value="Pseudaminic_synth_PseI"/>
</dbReference>
<dbReference type="AlphaFoldDB" id="A0A1I4UIY8"/>
<dbReference type="GO" id="GO:0016051">
    <property type="term" value="P:carbohydrate biosynthetic process"/>
    <property type="evidence" value="ECO:0007669"/>
    <property type="project" value="InterPro"/>
</dbReference>
<dbReference type="Gene3D" id="3.20.20.70">
    <property type="entry name" value="Aldolase class I"/>
    <property type="match status" value="1"/>
</dbReference>
<dbReference type="Proteomes" id="UP000198535">
    <property type="component" value="Unassembled WGS sequence"/>
</dbReference>
<dbReference type="EMBL" id="FOUJ01000007">
    <property type="protein sequence ID" value="SFM88972.1"/>
    <property type="molecule type" value="Genomic_DNA"/>
</dbReference>
<dbReference type="InterPro" id="IPR013974">
    <property type="entry name" value="SAF"/>
</dbReference>
<evidence type="ECO:0000259" key="1">
    <source>
        <dbReference type="PROSITE" id="PS50844"/>
    </source>
</evidence>